<dbReference type="InterPro" id="IPR042213">
    <property type="entry name" value="NBD_C_sf"/>
</dbReference>
<dbReference type="AlphaFoldDB" id="A0A318H604"/>
<organism evidence="2 3">
    <name type="scientific">Sphaerotilus hippei</name>
    <dbReference type="NCBI Taxonomy" id="744406"/>
    <lineage>
        <taxon>Bacteria</taxon>
        <taxon>Pseudomonadati</taxon>
        <taxon>Pseudomonadota</taxon>
        <taxon>Betaproteobacteria</taxon>
        <taxon>Burkholderiales</taxon>
        <taxon>Sphaerotilaceae</taxon>
        <taxon>Sphaerotilus</taxon>
    </lineage>
</organism>
<proteinExistence type="predicted"/>
<dbReference type="InterPro" id="IPR010737">
    <property type="entry name" value="4-carb_acid_sugar_kinase_N"/>
</dbReference>
<accession>A0A318H604</accession>
<sequence length="377" mass="38863">MKARWPVRLLADDLTGALDSAAAFGAGVPVHLDHPPAGDAAPVSVVATATRDVGPAALPAALDASVRWLGEAGLAFKKVDSLLRGNALAEVRWLAAAGGFERVVFAPAFPAQGRYLLQERLVVVAPGEAADPAARRGEPLRGALTDAGWPGRCELLLPDVRGDADLDRLCRDAAGSGARTLWCGSAGLAAALARQLVVPAAAPAATAPAAGPVWVLGASHQAVTRRQWARVMAAHPQAPSVRHGDAQAFEQALSAQARAEAPLALLDLSPLTPLDAGAAAALLRSQVTRLAALPQPPARLLVLGGDTARALAGATGVDHLVSGQPLRPGWGQARWCGGRWDGLWMDCRSGAFGDDDDLLAAVAAAREPHRAREARQA</sequence>
<dbReference type="InterPro" id="IPR037051">
    <property type="entry name" value="4-carb_acid_sugar_kinase_N_sf"/>
</dbReference>
<dbReference type="Gene3D" id="3.40.980.20">
    <property type="entry name" value="Four-carbon acid sugar kinase, nucleotide binding domain"/>
    <property type="match status" value="1"/>
</dbReference>
<dbReference type="SUPFAM" id="SSF142764">
    <property type="entry name" value="YgbK-like"/>
    <property type="match status" value="1"/>
</dbReference>
<comment type="caution">
    <text evidence="2">The sequence shown here is derived from an EMBL/GenBank/DDBJ whole genome shotgun (WGS) entry which is preliminary data.</text>
</comment>
<gene>
    <name evidence="2" type="ORF">C7444_101175</name>
</gene>
<dbReference type="OrthoDB" id="191465at2"/>
<dbReference type="Gene3D" id="3.40.50.10840">
    <property type="entry name" value="Putative sugar-binding, N-terminal domain"/>
    <property type="match status" value="1"/>
</dbReference>
<dbReference type="RefSeq" id="WP_110398926.1">
    <property type="nucleotide sequence ID" value="NZ_QJJS01000001.1"/>
</dbReference>
<name>A0A318H604_9BURK</name>
<evidence type="ECO:0000313" key="2">
    <source>
        <dbReference type="EMBL" id="PXW99345.1"/>
    </source>
</evidence>
<feature type="domain" description="Four-carbon acid sugar kinase N-terminal" evidence="1">
    <location>
        <begin position="10"/>
        <end position="124"/>
    </location>
</feature>
<dbReference type="Proteomes" id="UP000247811">
    <property type="component" value="Unassembled WGS sequence"/>
</dbReference>
<dbReference type="EMBL" id="QJJS01000001">
    <property type="protein sequence ID" value="PXW99345.1"/>
    <property type="molecule type" value="Genomic_DNA"/>
</dbReference>
<keyword evidence="3" id="KW-1185">Reference proteome</keyword>
<protein>
    <submittedName>
        <fullName evidence="2">Uncharacterized protein YgbK (DUF1537 family)</fullName>
    </submittedName>
</protein>
<reference evidence="2 3" key="1">
    <citation type="submission" date="2018-05" db="EMBL/GenBank/DDBJ databases">
        <title>Genomic Encyclopedia of Type Strains, Phase IV (KMG-IV): sequencing the most valuable type-strain genomes for metagenomic binning, comparative biology and taxonomic classification.</title>
        <authorList>
            <person name="Goeker M."/>
        </authorList>
    </citation>
    <scope>NUCLEOTIDE SEQUENCE [LARGE SCALE GENOMIC DNA]</scope>
    <source>
        <strain evidence="2 3">DSM 566</strain>
    </source>
</reference>
<dbReference type="Pfam" id="PF07005">
    <property type="entry name" value="SBD_N"/>
    <property type="match status" value="1"/>
</dbReference>
<evidence type="ECO:0000313" key="3">
    <source>
        <dbReference type="Proteomes" id="UP000247811"/>
    </source>
</evidence>
<evidence type="ECO:0000259" key="1">
    <source>
        <dbReference type="Pfam" id="PF07005"/>
    </source>
</evidence>